<accession>A0A370BXR6</accession>
<proteinExistence type="predicted"/>
<evidence type="ECO:0000313" key="1">
    <source>
        <dbReference type="EMBL" id="RDH17931.1"/>
    </source>
</evidence>
<protein>
    <submittedName>
        <fullName evidence="1">Uncharacterized protein</fullName>
    </submittedName>
</protein>
<dbReference type="EMBL" id="KZ851927">
    <property type="protein sequence ID" value="RDH17931.1"/>
    <property type="molecule type" value="Genomic_DNA"/>
</dbReference>
<gene>
    <name evidence="1" type="ORF">M747DRAFT_84686</name>
</gene>
<organism evidence="1 2">
    <name type="scientific">Aspergillus niger ATCC 13496</name>
    <dbReference type="NCBI Taxonomy" id="1353008"/>
    <lineage>
        <taxon>Eukaryota</taxon>
        <taxon>Fungi</taxon>
        <taxon>Dikarya</taxon>
        <taxon>Ascomycota</taxon>
        <taxon>Pezizomycotina</taxon>
        <taxon>Eurotiomycetes</taxon>
        <taxon>Eurotiomycetidae</taxon>
        <taxon>Eurotiales</taxon>
        <taxon>Aspergillaceae</taxon>
        <taxon>Aspergillus</taxon>
        <taxon>Aspergillus subgen. Circumdati</taxon>
    </lineage>
</organism>
<evidence type="ECO:0000313" key="2">
    <source>
        <dbReference type="Proteomes" id="UP000253845"/>
    </source>
</evidence>
<name>A0A370BXR6_ASPNG</name>
<dbReference type="AlphaFoldDB" id="A0A370BXR6"/>
<dbReference type="VEuPathDB" id="FungiDB:M747DRAFT_84686"/>
<reference evidence="1 2" key="1">
    <citation type="submission" date="2018-07" db="EMBL/GenBank/DDBJ databases">
        <title>Section-level genome sequencing of Aspergillus section Nigri to investigate inter- and intra-species variation.</title>
        <authorList>
            <consortium name="DOE Joint Genome Institute"/>
            <person name="Vesth T.C."/>
            <person name="Nybo J.L."/>
            <person name="Theobald S."/>
            <person name="Frisvad J.C."/>
            <person name="Larsen T.O."/>
            <person name="Nielsen K.F."/>
            <person name="Hoof J.B."/>
            <person name="Brandl J."/>
            <person name="Salamov A."/>
            <person name="Riley R."/>
            <person name="Gladden J.M."/>
            <person name="Phatale P."/>
            <person name="Nielsen M.T."/>
            <person name="Lyhne E.K."/>
            <person name="Kogle M.E."/>
            <person name="Strasser K."/>
            <person name="McDonnell E."/>
            <person name="Barry K."/>
            <person name="Clum A."/>
            <person name="Chen C."/>
            <person name="Nolan M."/>
            <person name="Sandor L."/>
            <person name="Kuo A."/>
            <person name="Lipzen A."/>
            <person name="Hainaut M."/>
            <person name="Drula E."/>
            <person name="Tsang A."/>
            <person name="Magnuson J.K."/>
            <person name="Henrissat B."/>
            <person name="Wiebenga A."/>
            <person name="Simmons B.A."/>
            <person name="Makela M.R."/>
            <person name="De vries R.P."/>
            <person name="Grigoriev I.V."/>
            <person name="Mortensen U.H."/>
            <person name="Baker S.E."/>
            <person name="Andersen M.R."/>
        </authorList>
    </citation>
    <scope>NUCLEOTIDE SEQUENCE [LARGE SCALE GENOMIC DNA]</scope>
    <source>
        <strain evidence="1 2">ATCC 13496</strain>
    </source>
</reference>
<sequence>MGAIRRHRLHSQACMCHPRAQKPVLAEVQFSTRAQIIRQNFALALPSRLLASGRTTFGVLNDTTAGYRGLLRF</sequence>
<dbReference type="Proteomes" id="UP000253845">
    <property type="component" value="Unassembled WGS sequence"/>
</dbReference>